<feature type="coiled-coil region" evidence="1">
    <location>
        <begin position="299"/>
        <end position="326"/>
    </location>
</feature>
<evidence type="ECO:0000259" key="3">
    <source>
        <dbReference type="PROSITE" id="PS50222"/>
    </source>
</evidence>
<feature type="compositionally biased region" description="Polar residues" evidence="2">
    <location>
        <begin position="899"/>
        <end position="908"/>
    </location>
</feature>
<evidence type="ECO:0000256" key="2">
    <source>
        <dbReference type="SAM" id="MobiDB-lite"/>
    </source>
</evidence>
<evidence type="ECO:0000313" key="4">
    <source>
        <dbReference type="EMBL" id="KAF0682582.1"/>
    </source>
</evidence>
<dbReference type="SUPFAM" id="SSF47473">
    <property type="entry name" value="EF-hand"/>
    <property type="match status" value="1"/>
</dbReference>
<evidence type="ECO:0000256" key="1">
    <source>
        <dbReference type="SAM" id="Coils"/>
    </source>
</evidence>
<reference evidence="5 6" key="1">
    <citation type="submission" date="2019-03" db="EMBL/GenBank/DDBJ databases">
        <authorList>
            <person name="Gaulin E."/>
            <person name="Dumas B."/>
        </authorList>
    </citation>
    <scope>NUCLEOTIDE SEQUENCE [LARGE SCALE GENOMIC DNA]</scope>
    <source>
        <strain evidence="5">CBS 568.67</strain>
    </source>
</reference>
<feature type="region of interest" description="Disordered" evidence="2">
    <location>
        <begin position="833"/>
        <end position="933"/>
    </location>
</feature>
<keyword evidence="6" id="KW-1185">Reference proteome</keyword>
<dbReference type="Proteomes" id="UP000332933">
    <property type="component" value="Unassembled WGS sequence"/>
</dbReference>
<reference evidence="4" key="2">
    <citation type="submission" date="2019-06" db="EMBL/GenBank/DDBJ databases">
        <title>Genomics analysis of Aphanomyces spp. identifies a new class of oomycete effector associated with host adaptation.</title>
        <authorList>
            <person name="Gaulin E."/>
        </authorList>
    </citation>
    <scope>NUCLEOTIDE SEQUENCE</scope>
    <source>
        <strain evidence="4">CBS 578.67</strain>
    </source>
</reference>
<dbReference type="PANTHER" id="PTHR34894:SF5">
    <property type="entry name" value="EF-HAND DOMAIN-CONTAINING PROTEIN"/>
    <property type="match status" value="1"/>
</dbReference>
<dbReference type="PROSITE" id="PS50222">
    <property type="entry name" value="EF_HAND_2"/>
    <property type="match status" value="1"/>
</dbReference>
<dbReference type="EMBL" id="CAADRA010007544">
    <property type="protein sequence ID" value="VFU01914.1"/>
    <property type="molecule type" value="Genomic_DNA"/>
</dbReference>
<feature type="compositionally biased region" description="Polar residues" evidence="2">
    <location>
        <begin position="916"/>
        <end position="925"/>
    </location>
</feature>
<evidence type="ECO:0000313" key="6">
    <source>
        <dbReference type="Proteomes" id="UP000332933"/>
    </source>
</evidence>
<dbReference type="AlphaFoldDB" id="A0A485LSS2"/>
<sequence length="1001" mass="113950">MKRSLEHTRSAPVLPPAVTNGFAVGSPLHAALDKMLSRDDKVHKQQAQHNQPKAAFLTEDNHHTRKSTETYEPESTELFAYTNALLHRVTGRYLPVSVVGDGESQAAEVAHIQTDRELLLAVQSVQAISHQFHDAAQLVLAHRKELGKLLLKLESTYLGVFEKLLEAALRFYYKYRAEHTAERHEQRKNTLALRTKVAELEDTIRVLTHHVEAKESLTKSQKIQLRDLEFQNQSLRESEATFLAMQDEYRELKMYRLDYDKREAMLKKREEQLWKHQDQMDIRARMLEHHHKSEQARLVDEARVLKEHMEKKLAQVQERAEEDRLMFEGNAMDLVDAARLRPPPPTCAAATQTEVDDDGLWDLQDGMPACVSKGTAARLHWRRFNAFVRCKNCRGRPPKPTDIDKAYAEVWNVKTMRKRWRVTVQSEWTVPHAINSFLTHLPRSAMAFKYYTLSSVVERIESIYDAKLLADCSDDADGIGCEELNQFASGFFLKTCTGRQKAEVELYRLLISVKALYKGSSMLRMFARFMHLLQPMDKTQQDDTTTIKPDVKESNLHVDDDETKANMSKTELNQRGVTKQSYLNQSYLRVYLHARHRALYNPATDHDYPSSCHVICLDGVKKWIPLDRGVNLLKWYLSYLAEDRLRAYCRQLEYNSAIYAGGVVSDPAGQRLTVRAHMRASMLQAAAAKNNGDGVDGSASMEKPEPSPEKRHEAIVVVNVYLVLELIMDVLQLRNKEIEDELIALFHAGDVNHDQGLSFNEFAALLQPRVPHFNERRILRMFREAVTLGHDETFKISIQTFVDVCTHHGLVSLVAPEKLPSLYEVGAHQPRGLMQAESSPIKKKKHKSHYQPSSSLAAIVEQAPTDSTKDSQPPSTHRRRHTNNGPSSTTEHDSSSTTKWPSRRNTATLPPENILPSASATSTTPHGAPRLDSPAHLMADKHARTAATTKSQKKKKTLDDASLDEIEEHIVPSPRSQLLDVSRDDDVEEIQEEINMMLDFV</sequence>
<proteinExistence type="predicted"/>
<protein>
    <submittedName>
        <fullName evidence="5">Aste57867_25289 protein</fullName>
    </submittedName>
</protein>
<dbReference type="InterPro" id="IPR011992">
    <property type="entry name" value="EF-hand-dom_pair"/>
</dbReference>
<organism evidence="5 6">
    <name type="scientific">Aphanomyces stellatus</name>
    <dbReference type="NCBI Taxonomy" id="120398"/>
    <lineage>
        <taxon>Eukaryota</taxon>
        <taxon>Sar</taxon>
        <taxon>Stramenopiles</taxon>
        <taxon>Oomycota</taxon>
        <taxon>Saprolegniomycetes</taxon>
        <taxon>Saprolegniales</taxon>
        <taxon>Verrucalvaceae</taxon>
        <taxon>Aphanomyces</taxon>
    </lineage>
</organism>
<dbReference type="GO" id="GO:0005509">
    <property type="term" value="F:calcium ion binding"/>
    <property type="evidence" value="ECO:0007669"/>
    <property type="project" value="InterPro"/>
</dbReference>
<feature type="region of interest" description="Disordered" evidence="2">
    <location>
        <begin position="690"/>
        <end position="710"/>
    </location>
</feature>
<accession>A0A485LSS2</accession>
<gene>
    <name evidence="5" type="primary">Aste57867_25289</name>
    <name evidence="4" type="ORF">As57867_025211</name>
    <name evidence="5" type="ORF">ASTE57867_25289</name>
</gene>
<keyword evidence="1" id="KW-0175">Coiled coil</keyword>
<dbReference type="InterPro" id="IPR002048">
    <property type="entry name" value="EF_hand_dom"/>
</dbReference>
<dbReference type="OrthoDB" id="126524at2759"/>
<feature type="compositionally biased region" description="Polar residues" evidence="2">
    <location>
        <begin position="864"/>
        <end position="875"/>
    </location>
</feature>
<dbReference type="PANTHER" id="PTHR34894">
    <property type="entry name" value="SAM-DEPENDENT METHYLTRANSFERASE RSMI, CONSERVED SITE"/>
    <property type="match status" value="1"/>
</dbReference>
<feature type="domain" description="EF-hand" evidence="3">
    <location>
        <begin position="737"/>
        <end position="772"/>
    </location>
</feature>
<evidence type="ECO:0000313" key="5">
    <source>
        <dbReference type="EMBL" id="VFU01914.1"/>
    </source>
</evidence>
<name>A0A485LSS2_9STRA</name>
<dbReference type="EMBL" id="VJMH01007518">
    <property type="protein sequence ID" value="KAF0682582.1"/>
    <property type="molecule type" value="Genomic_DNA"/>
</dbReference>